<sequence>MPISLAEPVLTLAFNNIQKLTTIDEDDIQAIWNVFTKCKDNLENGRRLENISWRLWYRSCHGHSPEDDDEETSALDIPNAAARHQKHNKPAHVSPESFNRILKNAVEDSGGSGGRRAVPTELLALKNAAAASICIKQRKQQQQQAVEIVVVPVAEAPTSALPSPPSSSTEEVVIAPAAVAPAPPTPVLAALATIPDVDYPPVSEQSPAHAQPHQQQPSAKVHHAAPPPPAPAPPTSAAVPRVASALALNHTLQQLLPRNYTAIPRTASAVALNQMRLLAPGSRNASAVTLNHYAGAVTGGVPAGGGGGGGGVDGPVRRTASGQPLVQYAAPHAPTAVMPQYAQPMYAPQPLYAQQQQQQPPQQQPPLQRYQHLGQQHPQQQPQRPPPNLQRAQPPTQTLLHPPVPQRSQQQQQQPQGQHYPVPSKVKFFISESLTPDPALRHLPPRRQPLATTDQCTATRMTPPPPSAAPARFYTMDSDSCSDSDYSSDFSDSEDDSDSYSDDDEDDDVGGSSVATYTPPPMFQKVSLPESGTICSNSGASSCVSMDGTGAPAVLTSRRSLLSVAIQQGAALKRAKPSQFRNLSAMGVDEESGNAGNYNNASSSNSNMQDSDSESLCDEMSQSLKENLVCERRMMPHNMRYARATSLSEASSLINATANTTLAHGVYGDEGYW</sequence>
<reference evidence="3" key="1">
    <citation type="submission" date="2020-05" db="EMBL/GenBank/DDBJ databases">
        <title>Phylogenomic resolution of chytrid fungi.</title>
        <authorList>
            <person name="Stajich J.E."/>
            <person name="Amses K."/>
            <person name="Simmons R."/>
            <person name="Seto K."/>
            <person name="Myers J."/>
            <person name="Bonds A."/>
            <person name="Quandt C.A."/>
            <person name="Barry K."/>
            <person name="Liu P."/>
            <person name="Grigoriev I."/>
            <person name="Longcore J.E."/>
            <person name="James T.Y."/>
        </authorList>
    </citation>
    <scope>NUCLEOTIDE SEQUENCE</scope>
    <source>
        <strain evidence="3">JEL0379</strain>
    </source>
</reference>
<feature type="compositionally biased region" description="Low complexity" evidence="1">
    <location>
        <begin position="406"/>
        <end position="421"/>
    </location>
</feature>
<accession>A0AAD5TRG2</accession>
<keyword evidence="4" id="KW-1185">Reference proteome</keyword>
<feature type="compositionally biased region" description="Low complexity" evidence="1">
    <location>
        <begin position="477"/>
        <end position="490"/>
    </location>
</feature>
<dbReference type="PANTHER" id="PTHR28014:SF1">
    <property type="entry name" value="NEGATIVE REGULATOR OF RAS-CAMP PATHWAY"/>
    <property type="match status" value="1"/>
</dbReference>
<feature type="compositionally biased region" description="Low complexity" evidence="1">
    <location>
        <begin position="593"/>
        <end position="610"/>
    </location>
</feature>
<comment type="caution">
    <text evidence="3">The sequence shown here is derived from an EMBL/GenBank/DDBJ whole genome shotgun (WGS) entry which is preliminary data.</text>
</comment>
<dbReference type="Proteomes" id="UP001212152">
    <property type="component" value="Unassembled WGS sequence"/>
</dbReference>
<dbReference type="EMBL" id="JADGJQ010000009">
    <property type="protein sequence ID" value="KAJ3182336.1"/>
    <property type="molecule type" value="Genomic_DNA"/>
</dbReference>
<feature type="compositionally biased region" description="Polar residues" evidence="1">
    <location>
        <begin position="450"/>
        <end position="460"/>
    </location>
</feature>
<dbReference type="Pfam" id="PF08550">
    <property type="entry name" value="GATA_AreA"/>
    <property type="match status" value="1"/>
</dbReference>
<organism evidence="3 4">
    <name type="scientific">Geranomyces variabilis</name>
    <dbReference type="NCBI Taxonomy" id="109894"/>
    <lineage>
        <taxon>Eukaryota</taxon>
        <taxon>Fungi</taxon>
        <taxon>Fungi incertae sedis</taxon>
        <taxon>Chytridiomycota</taxon>
        <taxon>Chytridiomycota incertae sedis</taxon>
        <taxon>Chytridiomycetes</taxon>
        <taxon>Spizellomycetales</taxon>
        <taxon>Powellomycetaceae</taxon>
        <taxon>Geranomyces</taxon>
    </lineage>
</organism>
<dbReference type="InterPro" id="IPR013860">
    <property type="entry name" value="AreA_GATA"/>
</dbReference>
<evidence type="ECO:0000256" key="1">
    <source>
        <dbReference type="SAM" id="MobiDB-lite"/>
    </source>
</evidence>
<gene>
    <name evidence="3" type="ORF">HDU87_008499</name>
</gene>
<dbReference type="GO" id="GO:0005737">
    <property type="term" value="C:cytoplasm"/>
    <property type="evidence" value="ECO:0007669"/>
    <property type="project" value="TreeGrafter"/>
</dbReference>
<feature type="region of interest" description="Disordered" evidence="1">
    <location>
        <begin position="589"/>
        <end position="615"/>
    </location>
</feature>
<dbReference type="PANTHER" id="PTHR28014">
    <property type="entry name" value="NEGATIVE REGULATOR OF RAS-CAMP PATHWAY"/>
    <property type="match status" value="1"/>
</dbReference>
<name>A0AAD5TRG2_9FUNG</name>
<protein>
    <recommendedName>
        <fullName evidence="2">Nitrogen regulatory protein areA GATA-like domain-containing protein</fullName>
    </recommendedName>
</protein>
<dbReference type="AlphaFoldDB" id="A0AAD5TRG2"/>
<dbReference type="InterPro" id="IPR053043">
    <property type="entry name" value="Ras-cAMP_regulatory"/>
</dbReference>
<evidence type="ECO:0000259" key="2">
    <source>
        <dbReference type="Pfam" id="PF08550"/>
    </source>
</evidence>
<evidence type="ECO:0000313" key="4">
    <source>
        <dbReference type="Proteomes" id="UP001212152"/>
    </source>
</evidence>
<dbReference type="GO" id="GO:0006808">
    <property type="term" value="P:regulation of nitrogen utilization"/>
    <property type="evidence" value="ECO:0007669"/>
    <property type="project" value="TreeGrafter"/>
</dbReference>
<feature type="region of interest" description="Disordered" evidence="1">
    <location>
        <begin position="436"/>
        <end position="525"/>
    </location>
</feature>
<feature type="compositionally biased region" description="Acidic residues" evidence="1">
    <location>
        <begin position="491"/>
        <end position="509"/>
    </location>
</feature>
<dbReference type="GO" id="GO:0000122">
    <property type="term" value="P:negative regulation of transcription by RNA polymerase II"/>
    <property type="evidence" value="ECO:0007669"/>
    <property type="project" value="TreeGrafter"/>
</dbReference>
<feature type="compositionally biased region" description="Pro residues" evidence="1">
    <location>
        <begin position="225"/>
        <end position="234"/>
    </location>
</feature>
<proteinExistence type="predicted"/>
<feature type="compositionally biased region" description="Low complexity" evidence="1">
    <location>
        <begin position="351"/>
        <end position="382"/>
    </location>
</feature>
<feature type="region of interest" description="Disordered" evidence="1">
    <location>
        <begin position="351"/>
        <end position="421"/>
    </location>
</feature>
<evidence type="ECO:0000313" key="3">
    <source>
        <dbReference type="EMBL" id="KAJ3182336.1"/>
    </source>
</evidence>
<feature type="compositionally biased region" description="Low complexity" evidence="1">
    <location>
        <begin position="205"/>
        <end position="219"/>
    </location>
</feature>
<feature type="domain" description="Nitrogen regulatory protein areA GATA-like" evidence="2">
    <location>
        <begin position="31"/>
        <end position="58"/>
    </location>
</feature>
<feature type="region of interest" description="Disordered" evidence="1">
    <location>
        <begin position="198"/>
        <end position="238"/>
    </location>
</feature>
<dbReference type="GO" id="GO:0031930">
    <property type="term" value="P:mitochondria-nucleus signaling pathway"/>
    <property type="evidence" value="ECO:0007669"/>
    <property type="project" value="TreeGrafter"/>
</dbReference>